<dbReference type="PANTHER" id="PTHR33048">
    <property type="entry name" value="PTH11-LIKE INTEGRAL MEMBRANE PROTEIN (AFU_ORTHOLOGUE AFUA_5G11245)"/>
    <property type="match status" value="1"/>
</dbReference>
<evidence type="ECO:0000256" key="4">
    <source>
        <dbReference type="ARBA" id="ARBA00023136"/>
    </source>
</evidence>
<organism evidence="8 9">
    <name type="scientific">Helicocarpus griseus UAMH5409</name>
    <dbReference type="NCBI Taxonomy" id="1447875"/>
    <lineage>
        <taxon>Eukaryota</taxon>
        <taxon>Fungi</taxon>
        <taxon>Dikarya</taxon>
        <taxon>Ascomycota</taxon>
        <taxon>Pezizomycotina</taxon>
        <taxon>Eurotiomycetes</taxon>
        <taxon>Eurotiomycetidae</taxon>
        <taxon>Onygenales</taxon>
        <taxon>Ajellomycetaceae</taxon>
        <taxon>Helicocarpus</taxon>
    </lineage>
</organism>
<dbReference type="EMBL" id="PDNB01000026">
    <property type="protein sequence ID" value="PGH15341.1"/>
    <property type="molecule type" value="Genomic_DNA"/>
</dbReference>
<dbReference type="InterPro" id="IPR052337">
    <property type="entry name" value="SAT4-like"/>
</dbReference>
<evidence type="ECO:0000313" key="9">
    <source>
        <dbReference type="Proteomes" id="UP000223968"/>
    </source>
</evidence>
<name>A0A2B7Y2Q6_9EURO</name>
<evidence type="ECO:0000256" key="3">
    <source>
        <dbReference type="ARBA" id="ARBA00022989"/>
    </source>
</evidence>
<keyword evidence="4 6" id="KW-0472">Membrane</keyword>
<feature type="transmembrane region" description="Helical" evidence="6">
    <location>
        <begin position="29"/>
        <end position="50"/>
    </location>
</feature>
<dbReference type="Pfam" id="PF20684">
    <property type="entry name" value="Fung_rhodopsin"/>
    <property type="match status" value="1"/>
</dbReference>
<feature type="transmembrane region" description="Helical" evidence="6">
    <location>
        <begin position="186"/>
        <end position="208"/>
    </location>
</feature>
<dbReference type="OrthoDB" id="444631at2759"/>
<proteinExistence type="inferred from homology"/>
<dbReference type="Proteomes" id="UP000223968">
    <property type="component" value="Unassembled WGS sequence"/>
</dbReference>
<keyword evidence="9" id="KW-1185">Reference proteome</keyword>
<sequence>MDTPIQPAGKPPAGVTSNFVNPPYDGTRFAVVNAVFMPLAVIAVLIRIWTRFAITRAGGLDDYLMVFAVLCSVVITGLTVTMLHYGLAKHMWDVPITDFSPHFLLLNLLSAMLYCAGIGATKVSCLLLYLRIFPTKKFQIAVWAIIAVAASYSIASVFANLFSCSPVAKSWDVSILRGHCMDRPRFYFANAALGIITDFATVLAPMPLIRGLQLPLRQKVMLAGILVMGGCVCIVSIFRLVTISALQKSSDLTYATTDALLWCIIELNLGIVGGSFPALRPFFRQYFPGFLGGTSGRHTSRSYGYSRHQSNSNFRHSHKLASLQSSSIHTPTKGEFPIGANDSNIYSSTVGVGQTDNDSEEHIIDSRSPPFESQMGHIIKTVEYDLKVT</sequence>
<dbReference type="STRING" id="1447875.A0A2B7Y2Q6"/>
<feature type="transmembrane region" description="Helical" evidence="6">
    <location>
        <begin position="220"/>
        <end position="239"/>
    </location>
</feature>
<comment type="similarity">
    <text evidence="5">Belongs to the SAT4 family.</text>
</comment>
<feature type="transmembrane region" description="Helical" evidence="6">
    <location>
        <begin position="105"/>
        <end position="130"/>
    </location>
</feature>
<keyword evidence="2 6" id="KW-0812">Transmembrane</keyword>
<evidence type="ECO:0000256" key="5">
    <source>
        <dbReference type="ARBA" id="ARBA00038359"/>
    </source>
</evidence>
<feature type="transmembrane region" description="Helical" evidence="6">
    <location>
        <begin position="259"/>
        <end position="279"/>
    </location>
</feature>
<evidence type="ECO:0000256" key="2">
    <source>
        <dbReference type="ARBA" id="ARBA00022692"/>
    </source>
</evidence>
<keyword evidence="3 6" id="KW-1133">Transmembrane helix</keyword>
<dbReference type="PANTHER" id="PTHR33048:SF47">
    <property type="entry name" value="INTEGRAL MEMBRANE PROTEIN-RELATED"/>
    <property type="match status" value="1"/>
</dbReference>
<evidence type="ECO:0000313" key="8">
    <source>
        <dbReference type="EMBL" id="PGH15341.1"/>
    </source>
</evidence>
<comment type="caution">
    <text evidence="8">The sequence shown here is derived from an EMBL/GenBank/DDBJ whole genome shotgun (WGS) entry which is preliminary data.</text>
</comment>
<evidence type="ECO:0000256" key="1">
    <source>
        <dbReference type="ARBA" id="ARBA00004141"/>
    </source>
</evidence>
<dbReference type="InterPro" id="IPR049326">
    <property type="entry name" value="Rhodopsin_dom_fungi"/>
</dbReference>
<reference evidence="8 9" key="1">
    <citation type="submission" date="2017-10" db="EMBL/GenBank/DDBJ databases">
        <title>Comparative genomics in systemic dimorphic fungi from Ajellomycetaceae.</title>
        <authorList>
            <person name="Munoz J.F."/>
            <person name="Mcewen J.G."/>
            <person name="Clay O.K."/>
            <person name="Cuomo C.A."/>
        </authorList>
    </citation>
    <scope>NUCLEOTIDE SEQUENCE [LARGE SCALE GENOMIC DNA]</scope>
    <source>
        <strain evidence="8 9">UAMH5409</strain>
    </source>
</reference>
<comment type="subcellular location">
    <subcellularLocation>
        <location evidence="1">Membrane</location>
        <topology evidence="1">Multi-pass membrane protein</topology>
    </subcellularLocation>
</comment>
<accession>A0A2B7Y2Q6</accession>
<feature type="domain" description="Rhodopsin" evidence="7">
    <location>
        <begin position="46"/>
        <end position="284"/>
    </location>
</feature>
<evidence type="ECO:0000259" key="7">
    <source>
        <dbReference type="Pfam" id="PF20684"/>
    </source>
</evidence>
<feature type="transmembrane region" description="Helical" evidence="6">
    <location>
        <begin position="142"/>
        <end position="162"/>
    </location>
</feature>
<feature type="transmembrane region" description="Helical" evidence="6">
    <location>
        <begin position="62"/>
        <end position="85"/>
    </location>
</feature>
<gene>
    <name evidence="8" type="ORF">AJ79_02507</name>
</gene>
<dbReference type="GO" id="GO:0016020">
    <property type="term" value="C:membrane"/>
    <property type="evidence" value="ECO:0007669"/>
    <property type="project" value="UniProtKB-SubCell"/>
</dbReference>
<evidence type="ECO:0000256" key="6">
    <source>
        <dbReference type="SAM" id="Phobius"/>
    </source>
</evidence>
<dbReference type="AlphaFoldDB" id="A0A2B7Y2Q6"/>
<protein>
    <recommendedName>
        <fullName evidence="7">Rhodopsin domain-containing protein</fullName>
    </recommendedName>
</protein>